<evidence type="ECO:0000256" key="8">
    <source>
        <dbReference type="SAM" id="SignalP"/>
    </source>
</evidence>
<dbReference type="InterPro" id="IPR051374">
    <property type="entry name" value="Ataxin-10/CTR86_families"/>
</dbReference>
<evidence type="ECO:0000259" key="9">
    <source>
        <dbReference type="PROSITE" id="PS51387"/>
    </source>
</evidence>
<feature type="signal peptide" evidence="8">
    <location>
        <begin position="1"/>
        <end position="21"/>
    </location>
</feature>
<feature type="domain" description="FAD-binding PCMH-type" evidence="9">
    <location>
        <begin position="192"/>
        <end position="371"/>
    </location>
</feature>
<dbReference type="Pfam" id="PF09759">
    <property type="entry name" value="Atx10homo_assoc"/>
    <property type="match status" value="1"/>
</dbReference>
<evidence type="ECO:0000256" key="4">
    <source>
        <dbReference type="ARBA" id="ARBA00023306"/>
    </source>
</evidence>
<dbReference type="PROSITE" id="PS51387">
    <property type="entry name" value="FAD_PCMH"/>
    <property type="match status" value="1"/>
</dbReference>
<dbReference type="GO" id="GO:0071949">
    <property type="term" value="F:FAD binding"/>
    <property type="evidence" value="ECO:0007669"/>
    <property type="project" value="InterPro"/>
</dbReference>
<dbReference type="InterPro" id="IPR036318">
    <property type="entry name" value="FAD-bd_PCMH-like_sf"/>
</dbReference>
<dbReference type="Pfam" id="PF08031">
    <property type="entry name" value="BBE"/>
    <property type="match status" value="1"/>
</dbReference>
<evidence type="ECO:0000256" key="6">
    <source>
        <dbReference type="ARBA" id="ARBA00044801"/>
    </source>
</evidence>
<comment type="similarity">
    <text evidence="2">Belongs to the ataxin-10 family.</text>
</comment>
<dbReference type="GO" id="GO:0005829">
    <property type="term" value="C:cytosol"/>
    <property type="evidence" value="ECO:0007669"/>
    <property type="project" value="TreeGrafter"/>
</dbReference>
<dbReference type="InParanoid" id="A0A7C8J1N5"/>
<gene>
    <name evidence="10" type="ORF">GQX73_g720</name>
</gene>
<evidence type="ECO:0000256" key="2">
    <source>
        <dbReference type="ARBA" id="ARBA00008384"/>
    </source>
</evidence>
<evidence type="ECO:0000256" key="5">
    <source>
        <dbReference type="ARBA" id="ARBA00044746"/>
    </source>
</evidence>
<dbReference type="InterPro" id="IPR012951">
    <property type="entry name" value="BBE"/>
</dbReference>
<dbReference type="GO" id="GO:0016491">
    <property type="term" value="F:oxidoreductase activity"/>
    <property type="evidence" value="ECO:0007669"/>
    <property type="project" value="InterPro"/>
</dbReference>
<name>A0A7C8J1N5_9PEZI</name>
<dbReference type="InterPro" id="IPR016166">
    <property type="entry name" value="FAD-bd_PCMH"/>
</dbReference>
<proteinExistence type="inferred from homology"/>
<accession>A0A7C8J1N5</accession>
<dbReference type="GO" id="GO:0051301">
    <property type="term" value="P:cell division"/>
    <property type="evidence" value="ECO:0007669"/>
    <property type="project" value="UniProtKB-KW"/>
</dbReference>
<evidence type="ECO:0000256" key="3">
    <source>
        <dbReference type="ARBA" id="ARBA00022618"/>
    </source>
</evidence>
<evidence type="ECO:0000256" key="7">
    <source>
        <dbReference type="SAM" id="MobiDB-lite"/>
    </source>
</evidence>
<dbReference type="PANTHER" id="PTHR13255:SF0">
    <property type="entry name" value="ATAXIN-10"/>
    <property type="match status" value="1"/>
</dbReference>
<sequence>MVPWVLIRVSLELALLAKGWAQTIVTSRELEAADASTVAPAFAIFNASSSNATAPLFPGETRQLTHDVLANLTNLSLTNSGLFTFPDPTAPIRVPEDCKNFPGDSVMFPGTVTTTVFNLLLGGSLIHTKPLASPCFPDYKNQDNAKCAEITSNWFNDSYIHIDDPTSINAILFQGTTCVPGVVNPFATHCTLGSYPILSVNVSTVAQIQLAINLARNLNIRLVIKNTGHDFSAKSTGAGSLSLWTHNLKDIRFYEDYEEGPYRGPAFKMGAGVQVFEAYKAARKANVTVIGGEGRTVGMTGGYILGGGHSPLSSLYGMGSDQVLSMEVVTADGKFLTASETSNPELFWALRGGGGSTFGVVTSMVIKAFPKIPVTTMTFTLSTGTEVLVDQFWQTLRAYFQDFIKYTDAGMYSYFSLNALTGNYVWTMQPWFAPNLTKVQFEEITAPFWNATRIIGVDLKPVYKEYDDFYEAWDESFPLESWGTNLQRPGSRLFPKENWENQNKLSETFEAIRYVVDSGGYVLAFNIAPNPKEGYPDSAVNPAWRNAVLHAIDAVTWTQDMYPELIQIWSSVLTFDWSPRWRSVSPNSGAYLSESDYIEPDFQRSFWGDKYDQLYKLKKQLDPWNVFYAQNAVGSEDFQMSDYVFGILPSQNSRLCPLDWDQKLSSALRRYRPLDLTEPRHTEDSLPKVFGGARASRSTPAVFVHPNTAYFWLVHSGLAMASPARLDTDPAHMWKQDSIEERGFAAALVCLEGHYQQSPAMGPQSITRVMSIISKTLEKTHTYKDVREVLSKNLRIWIWLRRAISAAICDLNEKSLGVRSEPFVATRFIDITTPEVTALIIKNYAPLKEALQMLNKLMHIARNLLVTTNPEVPQNLSATINFDHEVIEAICLCVNVLSKGIDGEMPEDDASRVKLNEITELYKKVLVTSLQQAHNWIAKNDRNKMTFWYRVFIESPDIDLNPEHDDRYDIVGSTASPRCLYLQEEVRNWIKRNTVMCRPAAAICQEYFEAKDPDKPDLWFPHQNTLAFIYSNPDATDKTPSTWNPNAKEKFSQDWQYGRVSHELDVWWAQARLPNLTNMDNPQFPTTFLNDRIRQCEETLMSRYAPPESPDETGEGVEHHADDATVHEWPTQPPQDTPHYAPEYDEYEEEADDDDSYGEGPMTGLLTEVPNILDPKQIEALHMIIKSCILDSAGSGPTRHGESLQQARCRIMLATECGRNLLRELLVFIAVWEKDEQSLIFQISSQIVQALHESCLIHHTWEAVRSPKDIMSPAQTVLLRLITYLARTAFLPSKNYNPDPDPEGDPESRLANPDFRLSRMLHYFYTIFRNRIAPECIALMRIQGEVRAETIDPADFPVDNWDLERAKDGLVQFLDFLYTIADIYPLRQHLIDYDAVYDLLKLLEAIPPPPPPPPPPPLSEPPHEFPWAGIKGQVLSILAALLQPPPGQSSPGNPAVQLQIVKHNGIVALLNCCLYDDNNRFCRERTQLCLKWLMDGSPDAAAFLQNLINTNQSRPVAGGQAQPVRIDGVPGEVKIQVRSASAPAANATTSESNNSGKVETFNFEANLAASRSQAAALARRLEENKSRSEELVNDLLALTVSGDSGAQQSIDTVDADETEDEDFM</sequence>
<keyword evidence="8" id="KW-0732">Signal</keyword>
<dbReference type="Pfam" id="PF01565">
    <property type="entry name" value="FAD_binding_4"/>
    <property type="match status" value="1"/>
</dbReference>
<dbReference type="InterPro" id="IPR016169">
    <property type="entry name" value="FAD-bd_PCMH_sub2"/>
</dbReference>
<keyword evidence="11" id="KW-1185">Reference proteome</keyword>
<evidence type="ECO:0000256" key="1">
    <source>
        <dbReference type="ARBA" id="ARBA00005466"/>
    </source>
</evidence>
<comment type="caution">
    <text evidence="10">The sequence shown here is derived from an EMBL/GenBank/DDBJ whole genome shotgun (WGS) entry which is preliminary data.</text>
</comment>
<reference evidence="10 11" key="1">
    <citation type="submission" date="2019-12" db="EMBL/GenBank/DDBJ databases">
        <title>Draft genome sequence of the ascomycete Xylaria multiplex DSM 110363.</title>
        <authorList>
            <person name="Buettner E."/>
            <person name="Kellner H."/>
        </authorList>
    </citation>
    <scope>NUCLEOTIDE SEQUENCE [LARGE SCALE GENOMIC DNA]</scope>
    <source>
        <strain evidence="10 11">DSM 110363</strain>
    </source>
</reference>
<dbReference type="SUPFAM" id="SSF56176">
    <property type="entry name" value="FAD-binding/transporter-associated domain-like"/>
    <property type="match status" value="1"/>
</dbReference>
<dbReference type="EMBL" id="WUBL01000004">
    <property type="protein sequence ID" value="KAF2972884.1"/>
    <property type="molecule type" value="Genomic_DNA"/>
</dbReference>
<evidence type="ECO:0000313" key="11">
    <source>
        <dbReference type="Proteomes" id="UP000481858"/>
    </source>
</evidence>
<dbReference type="OrthoDB" id="379794at2759"/>
<keyword evidence="3" id="KW-0132">Cell division</keyword>
<dbReference type="Gene3D" id="3.30.465.10">
    <property type="match status" value="1"/>
</dbReference>
<dbReference type="InterPro" id="IPR019156">
    <property type="entry name" value="Ataxin-10_domain"/>
</dbReference>
<comment type="similarity">
    <text evidence="1">Belongs to the oxygen-dependent FAD-linked oxidoreductase family.</text>
</comment>
<feature type="compositionally biased region" description="Acidic residues" evidence="7">
    <location>
        <begin position="1613"/>
        <end position="1624"/>
    </location>
</feature>
<comment type="function">
    <text evidence="5">May play a role in the regulation of cytokinesis.</text>
</comment>
<dbReference type="Proteomes" id="UP000481858">
    <property type="component" value="Unassembled WGS sequence"/>
</dbReference>
<feature type="region of interest" description="Disordered" evidence="7">
    <location>
        <begin position="1603"/>
        <end position="1624"/>
    </location>
</feature>
<keyword evidence="4" id="KW-0131">Cell cycle</keyword>
<protein>
    <recommendedName>
        <fullName evidence="6">Ataxin-10 homolog</fullName>
    </recommendedName>
</protein>
<feature type="chain" id="PRO_5028873631" description="Ataxin-10 homolog" evidence="8">
    <location>
        <begin position="22"/>
        <end position="1624"/>
    </location>
</feature>
<dbReference type="InterPro" id="IPR006094">
    <property type="entry name" value="Oxid_FAD_bind_N"/>
</dbReference>
<dbReference type="PANTHER" id="PTHR13255">
    <property type="entry name" value="ATAXIN-10"/>
    <property type="match status" value="1"/>
</dbReference>
<organism evidence="10 11">
    <name type="scientific">Xylaria multiplex</name>
    <dbReference type="NCBI Taxonomy" id="323545"/>
    <lineage>
        <taxon>Eukaryota</taxon>
        <taxon>Fungi</taxon>
        <taxon>Dikarya</taxon>
        <taxon>Ascomycota</taxon>
        <taxon>Pezizomycotina</taxon>
        <taxon>Sordariomycetes</taxon>
        <taxon>Xylariomycetidae</taxon>
        <taxon>Xylariales</taxon>
        <taxon>Xylariaceae</taxon>
        <taxon>Xylaria</taxon>
    </lineage>
</organism>
<evidence type="ECO:0000313" key="10">
    <source>
        <dbReference type="EMBL" id="KAF2972884.1"/>
    </source>
</evidence>